<evidence type="ECO:0000256" key="6">
    <source>
        <dbReference type="SAM" id="MobiDB-lite"/>
    </source>
</evidence>
<evidence type="ECO:0000256" key="2">
    <source>
        <dbReference type="ARBA" id="ARBA00022729"/>
    </source>
</evidence>
<evidence type="ECO:0000256" key="5">
    <source>
        <dbReference type="RuleBase" id="RU004004"/>
    </source>
</evidence>
<sequence>MSVLSGANKVPAALNSLHTKSLLTTKLLCLALVGCASTDQPEQGTAFVVPDSFLQTEVSKRPEKYQDIPQQQKPEFSELTISSMDTLKRGSPLLVEVPKFASSEPINVALNEMAVPELAHYVFGDLLKLSYVIASDVERMREKVALNLQQDVTPEELFQIVRQLLAGNQVSVYTKDNILYVNKANDNNRDRAVGIGREQEDLPPYGDTIVQLVPFIYNSSNSILNILGRLSNVKAVSDFNNRLVILEGNRSEVERALQIVNMMDVPSAKGRDIRMLSLVYLSPEQMITQIQELMNAEGISVGQDISLVPLARLNSVVVYASNSTLGNRVSMWARKLDVATGGEKQRFYVYRPQYAKAKDIVESVSGMLQGPAFQDEKTEETNGTRGGKPANTSVSISADESQNAIIVQASPSKYYEILNLIEQLDRLPGQVAMQVIVAEVDIGHDVQMGIDWFYNSQGMANPGTSVDLLGTLGKISLTSINGNWRTALSLLATKTDVKVLSRPYLVVRDGGSATINSGKQVPVLVETVSSDVNPDVSRNSIQYRNTGISLSVTPTINADGLVSLEISQESSNSEAAGQGQLALAPIIVSRNISTSILAADGQTVILGGLIQENTTENNNKVPFFGSIPLIGNLFQSKGDKSSRTELLVMITPRIIRETSELDEFGRKLSELYSFPVSSNN</sequence>
<dbReference type="InterPro" id="IPR005644">
    <property type="entry name" value="NolW-like"/>
</dbReference>
<evidence type="ECO:0000256" key="3">
    <source>
        <dbReference type="ARBA" id="ARBA00023136"/>
    </source>
</evidence>
<organism evidence="9 10">
    <name type="scientific">Rheinheimera baltica</name>
    <dbReference type="NCBI Taxonomy" id="67576"/>
    <lineage>
        <taxon>Bacteria</taxon>
        <taxon>Pseudomonadati</taxon>
        <taxon>Pseudomonadota</taxon>
        <taxon>Gammaproteobacteria</taxon>
        <taxon>Chromatiales</taxon>
        <taxon>Chromatiaceae</taxon>
        <taxon>Rheinheimera</taxon>
    </lineage>
</organism>
<dbReference type="InterPro" id="IPR001775">
    <property type="entry name" value="GspD/PilQ"/>
</dbReference>
<keyword evidence="2" id="KW-0732">Signal</keyword>
<protein>
    <recommendedName>
        <fullName evidence="11">General secretion pathway protein D</fullName>
    </recommendedName>
</protein>
<dbReference type="EMBL" id="JAPJDZ010000004">
    <property type="protein sequence ID" value="MDP5134935.1"/>
    <property type="molecule type" value="Genomic_DNA"/>
</dbReference>
<dbReference type="InterPro" id="IPR004845">
    <property type="entry name" value="T2SS_GspD_CS"/>
</dbReference>
<evidence type="ECO:0000313" key="9">
    <source>
        <dbReference type="EMBL" id="MDP5134935.1"/>
    </source>
</evidence>
<dbReference type="Pfam" id="PF00263">
    <property type="entry name" value="Secretin"/>
    <property type="match status" value="1"/>
</dbReference>
<gene>
    <name evidence="9" type="ORF">ORJ04_03115</name>
</gene>
<feature type="region of interest" description="Disordered" evidence="6">
    <location>
        <begin position="371"/>
        <end position="394"/>
    </location>
</feature>
<dbReference type="PANTHER" id="PTHR30332">
    <property type="entry name" value="PROBABLE GENERAL SECRETION PATHWAY PROTEIN D"/>
    <property type="match status" value="1"/>
</dbReference>
<dbReference type="PRINTS" id="PR00811">
    <property type="entry name" value="BCTERIALGSPD"/>
</dbReference>
<keyword evidence="5" id="KW-0813">Transport</keyword>
<comment type="caution">
    <text evidence="9">The sequence shown here is derived from an EMBL/GenBank/DDBJ whole genome shotgun (WGS) entry which is preliminary data.</text>
</comment>
<dbReference type="InterPro" id="IPR038591">
    <property type="entry name" value="NolW-like_sf"/>
</dbReference>
<reference evidence="9 10" key="1">
    <citation type="submission" date="2022-11" db="EMBL/GenBank/DDBJ databases">
        <title>Viruses from the air-sea interface of a natural surface slick.</title>
        <authorList>
            <person name="Rahlff J."/>
            <person name="Holmfeldt K."/>
        </authorList>
    </citation>
    <scope>NUCLEOTIDE SEQUENCE [LARGE SCALE GENOMIC DNA]</scope>
    <source>
        <strain evidence="9 10">SMS4</strain>
    </source>
</reference>
<keyword evidence="10" id="KW-1185">Reference proteome</keyword>
<dbReference type="PROSITE" id="PS00875">
    <property type="entry name" value="T2SP_D"/>
    <property type="match status" value="1"/>
</dbReference>
<evidence type="ECO:0008006" key="11">
    <source>
        <dbReference type="Google" id="ProtNLM"/>
    </source>
</evidence>
<dbReference type="RefSeq" id="WP_305973726.1">
    <property type="nucleotide sequence ID" value="NZ_JAPJDZ010000004.1"/>
</dbReference>
<accession>A0ABT9HUY6</accession>
<comment type="subcellular location">
    <subcellularLocation>
        <location evidence="5">Cell outer membrane</location>
    </subcellularLocation>
    <subcellularLocation>
        <location evidence="1">Membrane</location>
    </subcellularLocation>
</comment>
<evidence type="ECO:0000259" key="7">
    <source>
        <dbReference type="Pfam" id="PF00263"/>
    </source>
</evidence>
<evidence type="ECO:0000259" key="8">
    <source>
        <dbReference type="Pfam" id="PF03958"/>
    </source>
</evidence>
<evidence type="ECO:0000313" key="10">
    <source>
        <dbReference type="Proteomes" id="UP001231109"/>
    </source>
</evidence>
<keyword evidence="3" id="KW-0472">Membrane</keyword>
<name>A0ABT9HUY6_9GAMM</name>
<proteinExistence type="inferred from homology"/>
<dbReference type="PRINTS" id="PR01032">
    <property type="entry name" value="PHAGEIV"/>
</dbReference>
<evidence type="ECO:0000256" key="1">
    <source>
        <dbReference type="ARBA" id="ARBA00004370"/>
    </source>
</evidence>
<feature type="domain" description="NolW-like" evidence="8">
    <location>
        <begin position="349"/>
        <end position="429"/>
    </location>
</feature>
<comment type="similarity">
    <text evidence="4">Belongs to the bacterial secretin family.</text>
</comment>
<dbReference type="Pfam" id="PF03958">
    <property type="entry name" value="Secretin_N"/>
    <property type="match status" value="1"/>
</dbReference>
<evidence type="ECO:0000256" key="4">
    <source>
        <dbReference type="RuleBase" id="RU004003"/>
    </source>
</evidence>
<dbReference type="PANTHER" id="PTHR30332:SF25">
    <property type="entry name" value="SECRETIN XPSD"/>
    <property type="match status" value="1"/>
</dbReference>
<dbReference type="Proteomes" id="UP001231109">
    <property type="component" value="Unassembled WGS sequence"/>
</dbReference>
<feature type="domain" description="Type II/III secretion system secretin-like" evidence="7">
    <location>
        <begin position="491"/>
        <end position="656"/>
    </location>
</feature>
<dbReference type="InterPro" id="IPR004846">
    <property type="entry name" value="T2SS/T3SS_dom"/>
</dbReference>
<dbReference type="Gene3D" id="3.30.1370.120">
    <property type="match status" value="2"/>
</dbReference>
<dbReference type="InterPro" id="IPR050810">
    <property type="entry name" value="Bact_Secretion_Sys_Channel"/>
</dbReference>